<gene>
    <name evidence="2" type="ORF">FSB76_05200</name>
</gene>
<keyword evidence="1" id="KW-1133">Transmembrane helix</keyword>
<accession>A0A5B8VYJ8</accession>
<feature type="transmembrane region" description="Helical" evidence="1">
    <location>
        <begin position="21"/>
        <end position="41"/>
    </location>
</feature>
<dbReference type="Proteomes" id="UP000321362">
    <property type="component" value="Chromosome"/>
</dbReference>
<dbReference type="RefSeq" id="WP_147052519.1">
    <property type="nucleotide sequence ID" value="NZ_CP042437.1"/>
</dbReference>
<dbReference type="KEGG" id="mgk:FSB76_05200"/>
<sequence length="170" mass="20007">MNKREQRISERKKRQRVARIKGWWLLLLYGVGIFAFFKSFSLYRDTFIGYQLPLGGGLIFGLVVSFIFNKDYRYYFAPVIPLMGIFTTIMLSVNSLFADKKTVMLKEIIIEKHHQYRRSSPYAIIKFRDFERSIPASTDAEIDSMSYGVLRVNKGLFGYYVIRDKKLVKE</sequence>
<keyword evidence="1" id="KW-0472">Membrane</keyword>
<dbReference type="AlphaFoldDB" id="A0A5B8VYJ8"/>
<keyword evidence="3" id="KW-1185">Reference proteome</keyword>
<dbReference type="EMBL" id="CP042437">
    <property type="protein sequence ID" value="QEC75368.1"/>
    <property type="molecule type" value="Genomic_DNA"/>
</dbReference>
<protein>
    <submittedName>
        <fullName evidence="2">Uncharacterized protein</fullName>
    </submittedName>
</protein>
<dbReference type="OrthoDB" id="792512at2"/>
<evidence type="ECO:0000256" key="1">
    <source>
        <dbReference type="SAM" id="Phobius"/>
    </source>
</evidence>
<organism evidence="2 3">
    <name type="scientific">Mucilaginibacter ginsenosidivorax</name>
    <dbReference type="NCBI Taxonomy" id="862126"/>
    <lineage>
        <taxon>Bacteria</taxon>
        <taxon>Pseudomonadati</taxon>
        <taxon>Bacteroidota</taxon>
        <taxon>Sphingobacteriia</taxon>
        <taxon>Sphingobacteriales</taxon>
        <taxon>Sphingobacteriaceae</taxon>
        <taxon>Mucilaginibacter</taxon>
    </lineage>
</organism>
<keyword evidence="1" id="KW-0812">Transmembrane</keyword>
<reference evidence="2 3" key="1">
    <citation type="journal article" date="2013" name="J. Microbiol.">
        <title>Mucilaginibacter ginsenosidivorax sp. nov., with ginsenoside converting activity isolated from sediment.</title>
        <authorList>
            <person name="Kim J.K."/>
            <person name="Choi T.E."/>
            <person name="Liu Q.M."/>
            <person name="Park H.Y."/>
            <person name="Yi T.H."/>
            <person name="Yoon M.H."/>
            <person name="Kim S.C."/>
            <person name="Im W.T."/>
        </authorList>
    </citation>
    <scope>NUCLEOTIDE SEQUENCE [LARGE SCALE GENOMIC DNA]</scope>
    <source>
        <strain evidence="2 3">KHI28</strain>
    </source>
</reference>
<evidence type="ECO:0000313" key="3">
    <source>
        <dbReference type="Proteomes" id="UP000321362"/>
    </source>
</evidence>
<feature type="transmembrane region" description="Helical" evidence="1">
    <location>
        <begin position="75"/>
        <end position="97"/>
    </location>
</feature>
<name>A0A5B8VYJ8_9SPHI</name>
<evidence type="ECO:0000313" key="2">
    <source>
        <dbReference type="EMBL" id="QEC75368.1"/>
    </source>
</evidence>
<proteinExistence type="predicted"/>
<feature type="transmembrane region" description="Helical" evidence="1">
    <location>
        <begin position="47"/>
        <end position="68"/>
    </location>
</feature>